<sequence length="283" mass="33569">MYENIEIPVYDNYLDKKYLYLNIPGIYGIFNTKSAKTYIGKAKNVFSRLENHLNGFKKGKAINNHFTNALHKYGIKSFKFIFMVEYKVNDKFSKLENDILLTSLEKTYIKAYHTLDRKTGYNKRLSNMKTEVNYSIDDSTRVRMSNSHKGKPSGSKDKKWSDQQKQNLRILRKGENNSRYTHLDEVALVKEYETIKNIKELAKKHLCSTKTIERRLRKNNIDLPLKKRMKIKIRDEKIKEFYNQDYSNEEIAIKLNVTPKVIYDRKRKMNLKLIKSFLGLIIK</sequence>
<evidence type="ECO:0000313" key="3">
    <source>
        <dbReference type="EMBL" id="QJB03707.1"/>
    </source>
</evidence>
<keyword evidence="3" id="KW-0255">Endonuclease</keyword>
<dbReference type="Gene3D" id="3.40.1440.10">
    <property type="entry name" value="GIY-YIG endonuclease"/>
    <property type="match status" value="1"/>
</dbReference>
<dbReference type="SUPFAM" id="SSF64496">
    <property type="entry name" value="DNA-binding domain of intron-encoded endonucleases"/>
    <property type="match status" value="1"/>
</dbReference>
<dbReference type="InterPro" id="IPR000305">
    <property type="entry name" value="GIY-YIG_endonuc"/>
</dbReference>
<dbReference type="EMBL" id="MT143857">
    <property type="protein sequence ID" value="QJB03707.1"/>
    <property type="molecule type" value="Genomic_DNA"/>
</dbReference>
<protein>
    <submittedName>
        <fullName evidence="3">Putative endonuclease</fullName>
    </submittedName>
</protein>
<accession>A0A6M3M7F7</accession>
<organism evidence="3">
    <name type="scientific">viral metagenome</name>
    <dbReference type="NCBI Taxonomy" id="1070528"/>
    <lineage>
        <taxon>unclassified sequences</taxon>
        <taxon>metagenomes</taxon>
        <taxon>organismal metagenomes</taxon>
    </lineage>
</organism>
<dbReference type="Pfam" id="PF01541">
    <property type="entry name" value="GIY-YIG"/>
    <property type="match status" value="1"/>
</dbReference>
<reference evidence="3" key="1">
    <citation type="submission" date="2020-03" db="EMBL/GenBank/DDBJ databases">
        <title>The deep terrestrial virosphere.</title>
        <authorList>
            <person name="Holmfeldt K."/>
            <person name="Nilsson E."/>
            <person name="Simone D."/>
            <person name="Lopez-Fernandez M."/>
            <person name="Wu X."/>
            <person name="de Brujin I."/>
            <person name="Lundin D."/>
            <person name="Andersson A."/>
            <person name="Bertilsson S."/>
            <person name="Dopson M."/>
        </authorList>
    </citation>
    <scope>NUCLEOTIDE SEQUENCE</scope>
    <source>
        <strain evidence="3">MM171B00579</strain>
    </source>
</reference>
<keyword evidence="3" id="KW-0378">Hydrolase</keyword>
<feature type="region of interest" description="Disordered" evidence="1">
    <location>
        <begin position="137"/>
        <end position="164"/>
    </location>
</feature>
<dbReference type="GO" id="GO:0004519">
    <property type="term" value="F:endonuclease activity"/>
    <property type="evidence" value="ECO:0007669"/>
    <property type="project" value="UniProtKB-KW"/>
</dbReference>
<dbReference type="SUPFAM" id="SSF82771">
    <property type="entry name" value="GIY-YIG endonuclease"/>
    <property type="match status" value="1"/>
</dbReference>
<feature type="domain" description="GIY-YIG" evidence="2">
    <location>
        <begin position="22"/>
        <end position="123"/>
    </location>
</feature>
<proteinExistence type="predicted"/>
<evidence type="ECO:0000256" key="1">
    <source>
        <dbReference type="SAM" id="MobiDB-lite"/>
    </source>
</evidence>
<keyword evidence="3" id="KW-0540">Nuclease</keyword>
<dbReference type="PROSITE" id="PS50164">
    <property type="entry name" value="GIY_YIG"/>
    <property type="match status" value="1"/>
</dbReference>
<name>A0A6M3M7F7_9ZZZZ</name>
<dbReference type="SMART" id="SM00465">
    <property type="entry name" value="GIYc"/>
    <property type="match status" value="1"/>
</dbReference>
<evidence type="ECO:0000259" key="2">
    <source>
        <dbReference type="PROSITE" id="PS50164"/>
    </source>
</evidence>
<dbReference type="InterPro" id="IPR035901">
    <property type="entry name" value="GIY-YIG_endonuc_sf"/>
</dbReference>
<dbReference type="AlphaFoldDB" id="A0A6M3M7F7"/>
<gene>
    <name evidence="3" type="ORF">MM171B00579_0009</name>
</gene>